<reference evidence="2" key="1">
    <citation type="submission" date="2020-10" db="EMBL/GenBank/DDBJ databases">
        <authorList>
            <person name="Gilroy R."/>
        </authorList>
    </citation>
    <scope>NUCLEOTIDE SEQUENCE</scope>
    <source>
        <strain evidence="2">13361</strain>
    </source>
</reference>
<evidence type="ECO:0000313" key="2">
    <source>
        <dbReference type="EMBL" id="HIQ68473.1"/>
    </source>
</evidence>
<keyword evidence="1" id="KW-0812">Transmembrane</keyword>
<reference evidence="2" key="2">
    <citation type="journal article" date="2021" name="PeerJ">
        <title>Extensive microbial diversity within the chicken gut microbiome revealed by metagenomics and culture.</title>
        <authorList>
            <person name="Gilroy R."/>
            <person name="Ravi A."/>
            <person name="Getino M."/>
            <person name="Pursley I."/>
            <person name="Horton D.L."/>
            <person name="Alikhan N.F."/>
            <person name="Baker D."/>
            <person name="Gharbi K."/>
            <person name="Hall N."/>
            <person name="Watson M."/>
            <person name="Adriaenssens E.M."/>
            <person name="Foster-Nyarko E."/>
            <person name="Jarju S."/>
            <person name="Secka A."/>
            <person name="Antonio M."/>
            <person name="Oren A."/>
            <person name="Chaudhuri R.R."/>
            <person name="La Ragione R."/>
            <person name="Hildebrand F."/>
            <person name="Pallen M.J."/>
        </authorList>
    </citation>
    <scope>NUCLEOTIDE SEQUENCE</scope>
    <source>
        <strain evidence="2">13361</strain>
    </source>
</reference>
<feature type="transmembrane region" description="Helical" evidence="1">
    <location>
        <begin position="101"/>
        <end position="118"/>
    </location>
</feature>
<feature type="transmembrane region" description="Helical" evidence="1">
    <location>
        <begin position="71"/>
        <end position="89"/>
    </location>
</feature>
<dbReference type="EMBL" id="DVFK01000111">
    <property type="protein sequence ID" value="HIQ68473.1"/>
    <property type="molecule type" value="Genomic_DNA"/>
</dbReference>
<gene>
    <name evidence="2" type="ORF">IAB74_08210</name>
</gene>
<feature type="transmembrane region" description="Helical" evidence="1">
    <location>
        <begin position="6"/>
        <end position="22"/>
    </location>
</feature>
<feature type="transmembrane region" description="Helical" evidence="1">
    <location>
        <begin position="29"/>
        <end position="51"/>
    </location>
</feature>
<keyword evidence="1" id="KW-1133">Transmembrane helix</keyword>
<protein>
    <recommendedName>
        <fullName evidence="4">Stage III sporulation protein AD</fullName>
    </recommendedName>
</protein>
<sequence length="131" mass="13756">METFVKAAAAVLVAVVLVTVLSKNSKDMAVVLGICVCTMVLLAAVSFLSPVVQFVQRLQELGGLDNTMVEILLKAVGVGLISEVAVLICSDSGNQGMGKALEYLAGGVILYLSIPLFTELLELMQTILGEI</sequence>
<proteinExistence type="predicted"/>
<dbReference type="InterPro" id="IPR025664">
    <property type="entry name" value="Spore_III_AC/AD"/>
</dbReference>
<evidence type="ECO:0008006" key="4">
    <source>
        <dbReference type="Google" id="ProtNLM"/>
    </source>
</evidence>
<evidence type="ECO:0000313" key="3">
    <source>
        <dbReference type="Proteomes" id="UP000886796"/>
    </source>
</evidence>
<keyword evidence="1" id="KW-0472">Membrane</keyword>
<organism evidence="2 3">
    <name type="scientific">Candidatus Faecousia excrementigallinarum</name>
    <dbReference type="NCBI Taxonomy" id="2840806"/>
    <lineage>
        <taxon>Bacteria</taxon>
        <taxon>Bacillati</taxon>
        <taxon>Bacillota</taxon>
        <taxon>Clostridia</taxon>
        <taxon>Eubacteriales</taxon>
        <taxon>Oscillospiraceae</taxon>
        <taxon>Faecousia</taxon>
    </lineage>
</organism>
<evidence type="ECO:0000256" key="1">
    <source>
        <dbReference type="SAM" id="Phobius"/>
    </source>
</evidence>
<dbReference type="Pfam" id="PF06686">
    <property type="entry name" value="SpoIIIAC"/>
    <property type="match status" value="1"/>
</dbReference>
<name>A0A9D0Z610_9FIRM</name>
<accession>A0A9D0Z610</accession>
<dbReference type="Proteomes" id="UP000886796">
    <property type="component" value="Unassembled WGS sequence"/>
</dbReference>
<dbReference type="AlphaFoldDB" id="A0A9D0Z610"/>
<comment type="caution">
    <text evidence="2">The sequence shown here is derived from an EMBL/GenBank/DDBJ whole genome shotgun (WGS) entry which is preliminary data.</text>
</comment>